<dbReference type="RefSeq" id="XP_012769863.1">
    <property type="nucleotide sequence ID" value="XM_012914409.1"/>
</dbReference>
<protein>
    <submittedName>
        <fullName evidence="2">Uncharacterized protein</fullName>
    </submittedName>
</protein>
<sequence>MMVKVRHVLAAAVLIPAVILSADAPYYLQDTPTHDVLKRAYAVATVGLLRHCVKVSKYIEESAPATLNRRDTSSVESMANDVNRAILNVAAMFGVTEYDLHLGNNTVSDMEVVLKGKELPAHVDFKTIYEQVKSVLDRCKIFSNFMEKLLRRKNEEGDFKLDHEDIDDRILIEFPKIWIGPLHMVYKSLNLNSRSIEPGEILGARLQLWGAEEFKSTFSAIERVIEDVSFYYPQLFQKRANELIQKMWDEILANKNEENSEAIDALYKLSTMNEHFRIVS</sequence>
<feature type="signal peptide" evidence="1">
    <location>
        <begin position="1"/>
        <end position="21"/>
    </location>
</feature>
<dbReference type="KEGG" id="bbig:BBBOND_0401690"/>
<evidence type="ECO:0000256" key="1">
    <source>
        <dbReference type="SAM" id="SignalP"/>
    </source>
</evidence>
<accession>A0A061DC99</accession>
<dbReference type="AlphaFoldDB" id="A0A061DC99"/>
<reference evidence="3" key="1">
    <citation type="journal article" date="2014" name="Nucleic Acids Res.">
        <title>The evolutionary dynamics of variant antigen genes in Babesia reveal a history of genomic innovation underlying host-parasite interaction.</title>
        <authorList>
            <person name="Jackson A.P."/>
            <person name="Otto T.D."/>
            <person name="Darby A."/>
            <person name="Ramaprasad A."/>
            <person name="Xia D."/>
            <person name="Echaide I.E."/>
            <person name="Farber M."/>
            <person name="Gahlot S."/>
            <person name="Gamble J."/>
            <person name="Gupta D."/>
            <person name="Gupta Y."/>
            <person name="Jackson L."/>
            <person name="Malandrin L."/>
            <person name="Malas T.B."/>
            <person name="Moussa E."/>
            <person name="Nair M."/>
            <person name="Reid A.J."/>
            <person name="Sanders M."/>
            <person name="Sharma J."/>
            <person name="Tracey A."/>
            <person name="Quail M.A."/>
            <person name="Weir W."/>
            <person name="Wastling J.M."/>
            <person name="Hall N."/>
            <person name="Willadsen P."/>
            <person name="Lingelbach K."/>
            <person name="Shiels B."/>
            <person name="Tait A."/>
            <person name="Berriman M."/>
            <person name="Allred D.R."/>
            <person name="Pain A."/>
        </authorList>
    </citation>
    <scope>NUCLEOTIDE SEQUENCE [LARGE SCALE GENOMIC DNA]</scope>
    <source>
        <strain evidence="3">Bond</strain>
    </source>
</reference>
<evidence type="ECO:0000313" key="3">
    <source>
        <dbReference type="Proteomes" id="UP000033188"/>
    </source>
</evidence>
<evidence type="ECO:0000313" key="2">
    <source>
        <dbReference type="EMBL" id="CDR97677.1"/>
    </source>
</evidence>
<keyword evidence="1" id="KW-0732">Signal</keyword>
<keyword evidence="3" id="KW-1185">Reference proteome</keyword>
<gene>
    <name evidence="2" type="ORF">BBBOND_0401690</name>
</gene>
<dbReference type="Proteomes" id="UP000033188">
    <property type="component" value="Chromosome 4"/>
</dbReference>
<name>A0A061DC99_BABBI</name>
<dbReference type="OrthoDB" id="366070at2759"/>
<proteinExistence type="predicted"/>
<dbReference type="VEuPathDB" id="PiroplasmaDB:BBBOND_0401690"/>
<organism evidence="2 3">
    <name type="scientific">Babesia bigemina</name>
    <dbReference type="NCBI Taxonomy" id="5866"/>
    <lineage>
        <taxon>Eukaryota</taxon>
        <taxon>Sar</taxon>
        <taxon>Alveolata</taxon>
        <taxon>Apicomplexa</taxon>
        <taxon>Aconoidasida</taxon>
        <taxon>Piroplasmida</taxon>
        <taxon>Babesiidae</taxon>
        <taxon>Babesia</taxon>
    </lineage>
</organism>
<dbReference type="EMBL" id="LK391710">
    <property type="protein sequence ID" value="CDR97677.1"/>
    <property type="molecule type" value="Genomic_DNA"/>
</dbReference>
<dbReference type="OMA" id="NEHFRIV"/>
<feature type="chain" id="PRO_5001596208" evidence="1">
    <location>
        <begin position="22"/>
        <end position="280"/>
    </location>
</feature>
<dbReference type="GeneID" id="24566218"/>